<dbReference type="GO" id="GO:0016787">
    <property type="term" value="F:hydrolase activity"/>
    <property type="evidence" value="ECO:0007669"/>
    <property type="project" value="UniProtKB-KW"/>
</dbReference>
<reference evidence="1" key="1">
    <citation type="submission" date="2023-03" db="EMBL/GenBank/DDBJ databases">
        <authorList>
            <person name="Steffen K."/>
            <person name="Cardenas P."/>
        </authorList>
    </citation>
    <scope>NUCLEOTIDE SEQUENCE</scope>
</reference>
<sequence length="184" mass="20471">MAGPPLPGKVKAVLFDVGGVLFSPPQIAISEVEREHGLPLGTLVRAFVSGEPNNAFCKLERGELTLSQFFPEFESEVERVVESHGSTVPAGFSASVLFQRMSSSVRPVPAMIRAVDTIQQAGEMENNHSVTTLREKTSQSLQFLSHWRKVSLLNYVYRQGHSYYNRNVLFTNSTKLQRFSLEGL</sequence>
<evidence type="ECO:0000313" key="1">
    <source>
        <dbReference type="EMBL" id="CAI8046128.1"/>
    </source>
</evidence>
<dbReference type="PANTHER" id="PTHR47829">
    <property type="entry name" value="HYDROLASE, PUTATIVE (AFU_ORTHOLOGUE AFUA_1G12880)-RELATED"/>
    <property type="match status" value="1"/>
</dbReference>
<evidence type="ECO:0000313" key="2">
    <source>
        <dbReference type="Proteomes" id="UP001174909"/>
    </source>
</evidence>
<accession>A0AA35TEJ5</accession>
<dbReference type="PANTHER" id="PTHR47829:SF1">
    <property type="entry name" value="HAD FAMILY PHOSPHATASE"/>
    <property type="match status" value="1"/>
</dbReference>
<dbReference type="InterPro" id="IPR052898">
    <property type="entry name" value="ACAD10-like"/>
</dbReference>
<dbReference type="Gene3D" id="3.40.50.1000">
    <property type="entry name" value="HAD superfamily/HAD-like"/>
    <property type="match status" value="1"/>
</dbReference>
<dbReference type="Proteomes" id="UP001174909">
    <property type="component" value="Unassembled WGS sequence"/>
</dbReference>
<keyword evidence="2" id="KW-1185">Reference proteome</keyword>
<dbReference type="SUPFAM" id="SSF56784">
    <property type="entry name" value="HAD-like"/>
    <property type="match status" value="1"/>
</dbReference>
<proteinExistence type="predicted"/>
<name>A0AA35TEJ5_GEOBA</name>
<dbReference type="InterPro" id="IPR023214">
    <property type="entry name" value="HAD_sf"/>
</dbReference>
<dbReference type="Gene3D" id="1.10.150.240">
    <property type="entry name" value="Putative phosphatase, domain 2"/>
    <property type="match status" value="1"/>
</dbReference>
<gene>
    <name evidence="1" type="ORF">GBAR_LOCUS25496</name>
</gene>
<dbReference type="InterPro" id="IPR036412">
    <property type="entry name" value="HAD-like_sf"/>
</dbReference>
<comment type="caution">
    <text evidence="1">The sequence shown here is derived from an EMBL/GenBank/DDBJ whole genome shotgun (WGS) entry which is preliminary data.</text>
</comment>
<keyword evidence="1" id="KW-0378">Hydrolase</keyword>
<protein>
    <submittedName>
        <fullName evidence="1">Bifunctional epoxide hydrolase 2</fullName>
    </submittedName>
</protein>
<dbReference type="EMBL" id="CASHTH010003535">
    <property type="protein sequence ID" value="CAI8046128.1"/>
    <property type="molecule type" value="Genomic_DNA"/>
</dbReference>
<dbReference type="AlphaFoldDB" id="A0AA35TEJ5"/>
<organism evidence="1 2">
    <name type="scientific">Geodia barretti</name>
    <name type="common">Barrett's horny sponge</name>
    <dbReference type="NCBI Taxonomy" id="519541"/>
    <lineage>
        <taxon>Eukaryota</taxon>
        <taxon>Metazoa</taxon>
        <taxon>Porifera</taxon>
        <taxon>Demospongiae</taxon>
        <taxon>Heteroscleromorpha</taxon>
        <taxon>Tetractinellida</taxon>
        <taxon>Astrophorina</taxon>
        <taxon>Geodiidae</taxon>
        <taxon>Geodia</taxon>
    </lineage>
</organism>
<dbReference type="InterPro" id="IPR023198">
    <property type="entry name" value="PGP-like_dom2"/>
</dbReference>